<protein>
    <submittedName>
        <fullName evidence="2">Methyltransferase TRM13</fullName>
    </submittedName>
</protein>
<organism evidence="2 3">
    <name type="scientific">Thalassoglobus polymorphus</name>
    <dbReference type="NCBI Taxonomy" id="2527994"/>
    <lineage>
        <taxon>Bacteria</taxon>
        <taxon>Pseudomonadati</taxon>
        <taxon>Planctomycetota</taxon>
        <taxon>Planctomycetia</taxon>
        <taxon>Planctomycetales</taxon>
        <taxon>Planctomycetaceae</taxon>
        <taxon>Thalassoglobus</taxon>
    </lineage>
</organism>
<gene>
    <name evidence="2" type="ORF">Mal48_41750</name>
</gene>
<dbReference type="Gene3D" id="3.40.50.150">
    <property type="entry name" value="Vaccinia Virus protein VP39"/>
    <property type="match status" value="1"/>
</dbReference>
<dbReference type="Proteomes" id="UP000315724">
    <property type="component" value="Chromosome"/>
</dbReference>
<dbReference type="SUPFAM" id="SSF53335">
    <property type="entry name" value="S-adenosyl-L-methionine-dependent methyltransferases"/>
    <property type="match status" value="1"/>
</dbReference>
<name>A0A517QTH7_9PLAN</name>
<evidence type="ECO:0000313" key="3">
    <source>
        <dbReference type="Proteomes" id="UP000315724"/>
    </source>
</evidence>
<dbReference type="Pfam" id="PF13679">
    <property type="entry name" value="Methyltransf_32"/>
    <property type="match status" value="1"/>
</dbReference>
<dbReference type="KEGG" id="tpol:Mal48_41750"/>
<dbReference type="EMBL" id="CP036267">
    <property type="protein sequence ID" value="QDT34902.1"/>
    <property type="molecule type" value="Genomic_DNA"/>
</dbReference>
<dbReference type="PANTHER" id="PTHR13369:SF3">
    <property type="entry name" value="METHYLTRANSFERASE DOMAIN-CONTAINING PROTEIN"/>
    <property type="match status" value="1"/>
</dbReference>
<dbReference type="GO" id="GO:0008168">
    <property type="term" value="F:methyltransferase activity"/>
    <property type="evidence" value="ECO:0007669"/>
    <property type="project" value="UniProtKB-KW"/>
</dbReference>
<dbReference type="AlphaFoldDB" id="A0A517QTH7"/>
<dbReference type="OrthoDB" id="5502211at2"/>
<accession>A0A517QTH7</accession>
<dbReference type="InterPro" id="IPR029063">
    <property type="entry name" value="SAM-dependent_MTases_sf"/>
</dbReference>
<dbReference type="InterPro" id="IPR025714">
    <property type="entry name" value="Methyltranfer_dom"/>
</dbReference>
<evidence type="ECO:0000313" key="2">
    <source>
        <dbReference type="EMBL" id="QDT34902.1"/>
    </source>
</evidence>
<reference evidence="2 3" key="1">
    <citation type="submission" date="2019-02" db="EMBL/GenBank/DDBJ databases">
        <title>Deep-cultivation of Planctomycetes and their phenomic and genomic characterization uncovers novel biology.</title>
        <authorList>
            <person name="Wiegand S."/>
            <person name="Jogler M."/>
            <person name="Boedeker C."/>
            <person name="Pinto D."/>
            <person name="Vollmers J."/>
            <person name="Rivas-Marin E."/>
            <person name="Kohn T."/>
            <person name="Peeters S.H."/>
            <person name="Heuer A."/>
            <person name="Rast P."/>
            <person name="Oberbeckmann S."/>
            <person name="Bunk B."/>
            <person name="Jeske O."/>
            <person name="Meyerdierks A."/>
            <person name="Storesund J.E."/>
            <person name="Kallscheuer N."/>
            <person name="Luecker S."/>
            <person name="Lage O.M."/>
            <person name="Pohl T."/>
            <person name="Merkel B.J."/>
            <person name="Hornburger P."/>
            <person name="Mueller R.-W."/>
            <person name="Bruemmer F."/>
            <person name="Labrenz M."/>
            <person name="Spormann A.M."/>
            <person name="Op den Camp H."/>
            <person name="Overmann J."/>
            <person name="Amann R."/>
            <person name="Jetten M.S.M."/>
            <person name="Mascher T."/>
            <person name="Medema M.H."/>
            <person name="Devos D.P."/>
            <person name="Kaster A.-K."/>
            <person name="Ovreas L."/>
            <person name="Rohde M."/>
            <person name="Galperin M.Y."/>
            <person name="Jogler C."/>
        </authorList>
    </citation>
    <scope>NUCLEOTIDE SEQUENCE [LARGE SCALE GENOMIC DNA]</scope>
    <source>
        <strain evidence="2 3">Mal48</strain>
    </source>
</reference>
<feature type="domain" description="Methyltransferase" evidence="1">
    <location>
        <begin position="160"/>
        <end position="294"/>
    </location>
</feature>
<proteinExistence type="predicted"/>
<keyword evidence="3" id="KW-1185">Reference proteome</keyword>
<keyword evidence="2" id="KW-0489">Methyltransferase</keyword>
<keyword evidence="2" id="KW-0808">Transferase</keyword>
<dbReference type="PANTHER" id="PTHR13369">
    <property type="match status" value="1"/>
</dbReference>
<dbReference type="GO" id="GO:0005737">
    <property type="term" value="C:cytoplasm"/>
    <property type="evidence" value="ECO:0007669"/>
    <property type="project" value="TreeGrafter"/>
</dbReference>
<dbReference type="RefSeq" id="WP_145203589.1">
    <property type="nucleotide sequence ID" value="NZ_CP036267.1"/>
</dbReference>
<dbReference type="GO" id="GO:0032259">
    <property type="term" value="P:methylation"/>
    <property type="evidence" value="ECO:0007669"/>
    <property type="project" value="UniProtKB-KW"/>
</dbReference>
<evidence type="ECO:0000259" key="1">
    <source>
        <dbReference type="Pfam" id="PF13679"/>
    </source>
</evidence>
<sequence length="389" mass="44246">MTAHLEEFINAFHSSVGEKRFQRLILSAPTQGTSLETPRKQTVRPIEIKGQNVLQWELQFDKLQTHQNLSYEESVEKFRNEFGDLFREAYLFTNESEEILRKSKKGLKHTKKKTTPQEPRVSLKHNRSKNYLIPEGVPCPFLEALGIMNAAGKVHAARQKKFRQVNRYLEIVNDLYSELPADGPIRIVDFGCGLSYLTFGVHYLLTSIHQREVILHGIDQKTDVISRCQSLAEKLQLEGLEFSNGKIENTAQQTKVHLALSLHACDSATDVALAYAVNAQADVILAVPCCQHEVFPQLQNDDLKLILKHGILKERIAALVTDALRAATLEAKGYKTQIMEFIDLEHTPKNLLIRSVRRDKPPDANSLSRYEDLKEILHIQHLATDQILK</sequence>